<evidence type="ECO:0000313" key="2">
    <source>
        <dbReference type="Proteomes" id="UP001552299"/>
    </source>
</evidence>
<reference evidence="1 2" key="1">
    <citation type="journal article" date="2024" name="Plant Biotechnol. J.">
        <title>Dendrobium thyrsiflorum genome and its molecular insights into genes involved in important horticultural traits.</title>
        <authorList>
            <person name="Chen B."/>
            <person name="Wang J.Y."/>
            <person name="Zheng P.J."/>
            <person name="Li K.L."/>
            <person name="Liang Y.M."/>
            <person name="Chen X.F."/>
            <person name="Zhang C."/>
            <person name="Zhao X."/>
            <person name="He X."/>
            <person name="Zhang G.Q."/>
            <person name="Liu Z.J."/>
            <person name="Xu Q."/>
        </authorList>
    </citation>
    <scope>NUCLEOTIDE SEQUENCE [LARGE SCALE GENOMIC DNA]</scope>
    <source>
        <strain evidence="1">GZMU011</strain>
    </source>
</reference>
<dbReference type="AlphaFoldDB" id="A0ABD0UVV4"/>
<dbReference type="EMBL" id="JANQDX010000011">
    <property type="protein sequence ID" value="KAL0916999.1"/>
    <property type="molecule type" value="Genomic_DNA"/>
</dbReference>
<proteinExistence type="predicted"/>
<dbReference type="Proteomes" id="UP001552299">
    <property type="component" value="Unassembled WGS sequence"/>
</dbReference>
<organism evidence="1 2">
    <name type="scientific">Dendrobium thyrsiflorum</name>
    <name type="common">Pinecone-like raceme dendrobium</name>
    <name type="synonym">Orchid</name>
    <dbReference type="NCBI Taxonomy" id="117978"/>
    <lineage>
        <taxon>Eukaryota</taxon>
        <taxon>Viridiplantae</taxon>
        <taxon>Streptophyta</taxon>
        <taxon>Embryophyta</taxon>
        <taxon>Tracheophyta</taxon>
        <taxon>Spermatophyta</taxon>
        <taxon>Magnoliopsida</taxon>
        <taxon>Liliopsida</taxon>
        <taxon>Asparagales</taxon>
        <taxon>Orchidaceae</taxon>
        <taxon>Epidendroideae</taxon>
        <taxon>Malaxideae</taxon>
        <taxon>Dendrobiinae</taxon>
        <taxon>Dendrobium</taxon>
    </lineage>
</organism>
<name>A0ABD0UVV4_DENTH</name>
<gene>
    <name evidence="1" type="ORF">M5K25_014555</name>
</gene>
<evidence type="ECO:0000313" key="1">
    <source>
        <dbReference type="EMBL" id="KAL0916999.1"/>
    </source>
</evidence>
<protein>
    <submittedName>
        <fullName evidence="1">Uncharacterized protein</fullName>
    </submittedName>
</protein>
<accession>A0ABD0UVV4</accession>
<sequence>MEIDHSDQTAQPDGYNILGHDLERSQGIRLRSNSVRSEEKNAAVRAEIERVNRLPSNSSYALHRLQVLNKILNLISVQIWASSKYIGNSLQLSLHAAAGCRSLLAATDHHYTLPPTTAAIASYFPLLFPTTIVAVEPCHCQPPLIVTASHSRPWLLSSTTVSGGRRPPPLPMMHYLVLPEYGDILGTSKQRRLNSTPVGE</sequence>
<keyword evidence="2" id="KW-1185">Reference proteome</keyword>
<comment type="caution">
    <text evidence="1">The sequence shown here is derived from an EMBL/GenBank/DDBJ whole genome shotgun (WGS) entry which is preliminary data.</text>
</comment>